<feature type="domain" description="DinB-like" evidence="1">
    <location>
        <begin position="9"/>
        <end position="144"/>
    </location>
</feature>
<dbReference type="OrthoDB" id="4295522at2"/>
<protein>
    <submittedName>
        <fullName evidence="2">DinB superfamily protein</fullName>
    </submittedName>
</protein>
<evidence type="ECO:0000259" key="1">
    <source>
        <dbReference type="Pfam" id="PF12867"/>
    </source>
</evidence>
<gene>
    <name evidence="2" type="ORF">SAMN05660918_2003</name>
</gene>
<dbReference type="InterPro" id="IPR024775">
    <property type="entry name" value="DinB-like"/>
</dbReference>
<organism evidence="2 3">
    <name type="scientific">Flavobacterium terrigena</name>
    <dbReference type="NCBI Taxonomy" id="402734"/>
    <lineage>
        <taxon>Bacteria</taxon>
        <taxon>Pseudomonadati</taxon>
        <taxon>Bacteroidota</taxon>
        <taxon>Flavobacteriia</taxon>
        <taxon>Flavobacteriales</taxon>
        <taxon>Flavobacteriaceae</taxon>
        <taxon>Flavobacterium</taxon>
    </lineage>
</organism>
<name>A0A1H6V1K0_9FLAO</name>
<dbReference type="RefSeq" id="WP_091312477.1">
    <property type="nucleotide sequence ID" value="NZ_CBCSJU010000004.1"/>
</dbReference>
<dbReference type="SUPFAM" id="SSF109854">
    <property type="entry name" value="DinB/YfiT-like putative metalloenzymes"/>
    <property type="match status" value="1"/>
</dbReference>
<dbReference type="AlphaFoldDB" id="A0A1H6V1K0"/>
<dbReference type="Gene3D" id="1.20.120.450">
    <property type="entry name" value="dinb family like domain"/>
    <property type="match status" value="1"/>
</dbReference>
<dbReference type="STRING" id="402734.SAMN05660918_2003"/>
<evidence type="ECO:0000313" key="2">
    <source>
        <dbReference type="EMBL" id="SEI94500.1"/>
    </source>
</evidence>
<dbReference type="Proteomes" id="UP000199702">
    <property type="component" value="Unassembled WGS sequence"/>
</dbReference>
<sequence length="151" mass="17322">MEATFNIWKTSRATYLKFLENYSLEQLNKIPEGMSNNLIWNIGHIVVSQQGLVYRLSGLPMQVTPEMMDAFKNGSVPTGNTSLEEVNEIKALLISTMNQTISDYENGVFKEYTPYETKTGFSLQNLHDAIQFNNYHEGIHLGFMMKIKKFI</sequence>
<keyword evidence="3" id="KW-1185">Reference proteome</keyword>
<evidence type="ECO:0000313" key="3">
    <source>
        <dbReference type="Proteomes" id="UP000199702"/>
    </source>
</evidence>
<dbReference type="InterPro" id="IPR034660">
    <property type="entry name" value="DinB/YfiT-like"/>
</dbReference>
<reference evidence="3" key="1">
    <citation type="submission" date="2016-10" db="EMBL/GenBank/DDBJ databases">
        <authorList>
            <person name="Varghese N."/>
            <person name="Submissions S."/>
        </authorList>
    </citation>
    <scope>NUCLEOTIDE SEQUENCE [LARGE SCALE GENOMIC DNA]</scope>
    <source>
        <strain evidence="3">DSM 17934</strain>
    </source>
</reference>
<dbReference type="Pfam" id="PF12867">
    <property type="entry name" value="DinB_2"/>
    <property type="match status" value="1"/>
</dbReference>
<dbReference type="EMBL" id="FNYA01000004">
    <property type="protein sequence ID" value="SEI94500.1"/>
    <property type="molecule type" value="Genomic_DNA"/>
</dbReference>
<accession>A0A1H6V1K0</accession>
<proteinExistence type="predicted"/>